<feature type="domain" description="HTH cro/C1-type" evidence="2">
    <location>
        <begin position="14"/>
        <end position="51"/>
    </location>
</feature>
<dbReference type="EMBL" id="CP159989">
    <property type="protein sequence ID" value="XCP82825.1"/>
    <property type="molecule type" value="Genomic_DNA"/>
</dbReference>
<evidence type="ECO:0000256" key="1">
    <source>
        <dbReference type="SAM" id="MobiDB-lite"/>
    </source>
</evidence>
<dbReference type="AlphaFoldDB" id="A0AAU8N614"/>
<feature type="region of interest" description="Disordered" evidence="1">
    <location>
        <begin position="57"/>
        <end position="90"/>
    </location>
</feature>
<dbReference type="RefSeq" id="WP_366181060.1">
    <property type="nucleotide sequence ID" value="NZ_CP159989.1"/>
</dbReference>
<dbReference type="GO" id="GO:0003677">
    <property type="term" value="F:DNA binding"/>
    <property type="evidence" value="ECO:0007669"/>
    <property type="project" value="InterPro"/>
</dbReference>
<evidence type="ECO:0000313" key="3">
    <source>
        <dbReference type="EMBL" id="XCP82825.1"/>
    </source>
</evidence>
<feature type="compositionally biased region" description="Gly residues" evidence="1">
    <location>
        <begin position="76"/>
        <end position="90"/>
    </location>
</feature>
<gene>
    <name evidence="3" type="ORF">ABXS69_02700</name>
</gene>
<evidence type="ECO:0000259" key="2">
    <source>
        <dbReference type="PROSITE" id="PS50943"/>
    </source>
</evidence>
<dbReference type="SUPFAM" id="SSF47413">
    <property type="entry name" value="lambda repressor-like DNA-binding domains"/>
    <property type="match status" value="1"/>
</dbReference>
<dbReference type="Pfam" id="PF13560">
    <property type="entry name" value="HTH_31"/>
    <property type="match status" value="1"/>
</dbReference>
<organism evidence="3">
    <name type="scientific">Actinomyces timonensis</name>
    <dbReference type="NCBI Taxonomy" id="1288391"/>
    <lineage>
        <taxon>Bacteria</taxon>
        <taxon>Bacillati</taxon>
        <taxon>Actinomycetota</taxon>
        <taxon>Actinomycetes</taxon>
        <taxon>Actinomycetales</taxon>
        <taxon>Actinomycetaceae</taxon>
        <taxon>Actinomyces</taxon>
    </lineage>
</organism>
<sequence length="90" mass="9619">METVKDFVQLGEQIRRIRQGRGLDQGQLAARCGLERTALSRAESGERKVSALEACEDRRGARRGPHRPRCASHAGRPGGAPAGRGGGDAK</sequence>
<dbReference type="InterPro" id="IPR001387">
    <property type="entry name" value="Cro/C1-type_HTH"/>
</dbReference>
<accession>A0AAU8N614</accession>
<protein>
    <submittedName>
        <fullName evidence="3">Helix-turn-helix transcriptional regulator</fullName>
    </submittedName>
</protein>
<dbReference type="Gene3D" id="1.10.260.40">
    <property type="entry name" value="lambda repressor-like DNA-binding domains"/>
    <property type="match status" value="1"/>
</dbReference>
<feature type="compositionally biased region" description="Basic residues" evidence="1">
    <location>
        <begin position="60"/>
        <end position="70"/>
    </location>
</feature>
<dbReference type="PROSITE" id="PS50943">
    <property type="entry name" value="HTH_CROC1"/>
    <property type="match status" value="1"/>
</dbReference>
<proteinExistence type="predicted"/>
<dbReference type="InterPro" id="IPR010982">
    <property type="entry name" value="Lambda_DNA-bd_dom_sf"/>
</dbReference>
<dbReference type="CDD" id="cd00093">
    <property type="entry name" value="HTH_XRE"/>
    <property type="match status" value="1"/>
</dbReference>
<name>A0AAU8N614_9ACTO</name>
<reference evidence="3" key="1">
    <citation type="submission" date="2024-05" db="EMBL/GenBank/DDBJ databases">
        <title>Draft genome assemblies of 36 bacteria isolated from hibernating arctic ground squirrels.</title>
        <authorList>
            <person name="McKee H."/>
            <person name="Mullen L."/>
            <person name="Drown D.M."/>
            <person name="Duddleston K.N."/>
        </authorList>
    </citation>
    <scope>NUCLEOTIDE SEQUENCE</scope>
    <source>
        <strain evidence="3">AR004</strain>
    </source>
</reference>